<gene>
    <name evidence="1" type="ORF">Q2362_02865</name>
</gene>
<keyword evidence="2" id="KW-1185">Reference proteome</keyword>
<dbReference type="RefSeq" id="WP_302243858.1">
    <property type="nucleotide sequence ID" value="NZ_JAULJQ010000003.1"/>
</dbReference>
<name>A0ABT8T5U0_9BACT</name>
<accession>A0ABT8T5U0</accession>
<proteinExistence type="predicted"/>
<comment type="caution">
    <text evidence="1">The sequence shown here is derived from an EMBL/GenBank/DDBJ whole genome shotgun (WGS) entry which is preliminary data.</text>
</comment>
<dbReference type="EMBL" id="JAULJQ010000003">
    <property type="protein sequence ID" value="MDO2409042.1"/>
    <property type="molecule type" value="Genomic_DNA"/>
</dbReference>
<dbReference type="Proteomes" id="UP001171111">
    <property type="component" value="Unassembled WGS sequence"/>
</dbReference>
<evidence type="ECO:0008006" key="3">
    <source>
        <dbReference type="Google" id="ProtNLM"/>
    </source>
</evidence>
<reference evidence="1 2" key="1">
    <citation type="submission" date="2023-06" db="EMBL/GenBank/DDBJ databases">
        <title>Campylobacter magnum sp. nov., isolated from cecal contents of domestic pigs (Sus scrofa domesticus).</title>
        <authorList>
            <person name="Papic B."/>
            <person name="Gruntar I."/>
        </authorList>
    </citation>
    <scope>NUCLEOTIDE SEQUENCE [LARGE SCALE GENOMIC DNA]</scope>
    <source>
        <strain evidence="2">34484-21</strain>
    </source>
</reference>
<dbReference type="InterPro" id="IPR027417">
    <property type="entry name" value="P-loop_NTPase"/>
</dbReference>
<dbReference type="Gene3D" id="3.40.50.300">
    <property type="entry name" value="P-loop containing nucleotide triphosphate hydrolases"/>
    <property type="match status" value="1"/>
</dbReference>
<sequence length="186" mass="20822">MIISIINKKGGVGKTSFGFSIAKDLELYLQSNDASIIESIYPNMSKISAQPKLIDNCVYDFGGFVSAGVLDIAAKSNFIIVPCTALYNSILRTSETINELKEVNKNIIVLITDYTSDEDKEQVENALKSSFKNLKYFYFKRSKILENSMRLGGSFKELGEASPLLKVAYRNFLGEYDRLLKTLKSI</sequence>
<dbReference type="SUPFAM" id="SSF52540">
    <property type="entry name" value="P-loop containing nucleoside triphosphate hydrolases"/>
    <property type="match status" value="1"/>
</dbReference>
<organism evidence="1 2">
    <name type="scientific">Campylobacter magnus</name>
    <dbReference type="NCBI Taxonomy" id="3026462"/>
    <lineage>
        <taxon>Bacteria</taxon>
        <taxon>Pseudomonadati</taxon>
        <taxon>Campylobacterota</taxon>
        <taxon>Epsilonproteobacteria</taxon>
        <taxon>Campylobacterales</taxon>
        <taxon>Campylobacteraceae</taxon>
        <taxon>Campylobacter</taxon>
    </lineage>
</organism>
<protein>
    <recommendedName>
        <fullName evidence="3">ParA family protein</fullName>
    </recommendedName>
</protein>
<evidence type="ECO:0000313" key="2">
    <source>
        <dbReference type="Proteomes" id="UP001171111"/>
    </source>
</evidence>
<evidence type="ECO:0000313" key="1">
    <source>
        <dbReference type="EMBL" id="MDO2409042.1"/>
    </source>
</evidence>